<dbReference type="AlphaFoldDB" id="X1JEX8"/>
<dbReference type="EMBL" id="BARV01000057">
    <property type="protein sequence ID" value="GAH92527.1"/>
    <property type="molecule type" value="Genomic_DNA"/>
</dbReference>
<comment type="caution">
    <text evidence="2">The sequence shown here is derived from an EMBL/GenBank/DDBJ whole genome shotgun (WGS) entry which is preliminary data.</text>
</comment>
<feature type="region of interest" description="Disordered" evidence="1">
    <location>
        <begin position="156"/>
        <end position="200"/>
    </location>
</feature>
<gene>
    <name evidence="2" type="ORF">S06H3_00340</name>
</gene>
<reference evidence="2" key="1">
    <citation type="journal article" date="2014" name="Front. Microbiol.">
        <title>High frequency of phylogenetically diverse reductive dehalogenase-homologous genes in deep subseafloor sedimentary metagenomes.</title>
        <authorList>
            <person name="Kawai M."/>
            <person name="Futagami T."/>
            <person name="Toyoda A."/>
            <person name="Takaki Y."/>
            <person name="Nishi S."/>
            <person name="Hori S."/>
            <person name="Arai W."/>
            <person name="Tsubouchi T."/>
            <person name="Morono Y."/>
            <person name="Uchiyama I."/>
            <person name="Ito T."/>
            <person name="Fujiyama A."/>
            <person name="Inagaki F."/>
            <person name="Takami H."/>
        </authorList>
    </citation>
    <scope>NUCLEOTIDE SEQUENCE</scope>
    <source>
        <strain evidence="2">Expedition CK06-06</strain>
    </source>
</reference>
<sequence length="224" mass="24930">MKLFDSIAKDLVRQKAREVEAEKVEAEKVEAEKADPELEIFTTKPMEGRSAESEIPPRKETRGRKPLPRIICPFCDEERKRIRVSTHILERHGVPGVHLSDLEDVAGGVKSLEDLVCEKFDKGAEINLRGLSDRCSKEEFGSWADVDLKAEAEADPGDADLKAEGNPGLKAEGNPGLKAEGNPGLKAEGNPGLKAEGNPGLKVERRRFNWIPFFSPFNRRSYRK</sequence>
<feature type="region of interest" description="Disordered" evidence="1">
    <location>
        <begin position="22"/>
        <end position="64"/>
    </location>
</feature>
<accession>X1JEX8</accession>
<feature type="compositionally biased region" description="Basic and acidic residues" evidence="1">
    <location>
        <begin position="46"/>
        <end position="60"/>
    </location>
</feature>
<evidence type="ECO:0000256" key="1">
    <source>
        <dbReference type="SAM" id="MobiDB-lite"/>
    </source>
</evidence>
<protein>
    <submittedName>
        <fullName evidence="2">Uncharacterized protein</fullName>
    </submittedName>
</protein>
<evidence type="ECO:0000313" key="2">
    <source>
        <dbReference type="EMBL" id="GAH92527.1"/>
    </source>
</evidence>
<name>X1JEX8_9ZZZZ</name>
<feature type="compositionally biased region" description="Basic and acidic residues" evidence="1">
    <location>
        <begin position="22"/>
        <end position="36"/>
    </location>
</feature>
<proteinExistence type="predicted"/>
<organism evidence="2">
    <name type="scientific">marine sediment metagenome</name>
    <dbReference type="NCBI Taxonomy" id="412755"/>
    <lineage>
        <taxon>unclassified sequences</taxon>
        <taxon>metagenomes</taxon>
        <taxon>ecological metagenomes</taxon>
    </lineage>
</organism>